<dbReference type="SMART" id="SM00513">
    <property type="entry name" value="SAP"/>
    <property type="match status" value="1"/>
</dbReference>
<dbReference type="InterPro" id="IPR003034">
    <property type="entry name" value="SAP_dom"/>
</dbReference>
<dbReference type="Gene3D" id="3.30.710.10">
    <property type="entry name" value="Potassium Channel Kv1.1, Chain A"/>
    <property type="match status" value="1"/>
</dbReference>
<dbReference type="Gene3D" id="1.10.720.30">
    <property type="entry name" value="SAP domain"/>
    <property type="match status" value="1"/>
</dbReference>
<dbReference type="InterPro" id="IPR000210">
    <property type="entry name" value="BTB/POZ_dom"/>
</dbReference>
<dbReference type="CDD" id="cd18186">
    <property type="entry name" value="BTB_POZ_ZBTB_KLHL-like"/>
    <property type="match status" value="1"/>
</dbReference>
<comment type="similarity">
    <text evidence="2">Belongs to the Tdpoz family.</text>
</comment>
<dbReference type="InterPro" id="IPR036361">
    <property type="entry name" value="SAP_dom_sf"/>
</dbReference>
<feature type="domain" description="SAP" evidence="5">
    <location>
        <begin position="219"/>
        <end position="253"/>
    </location>
</feature>
<proteinExistence type="inferred from homology"/>
<evidence type="ECO:0000259" key="5">
    <source>
        <dbReference type="PROSITE" id="PS50800"/>
    </source>
</evidence>
<comment type="caution">
    <text evidence="6">The sequence shown here is derived from an EMBL/GenBank/DDBJ whole genome shotgun (WGS) entry which is preliminary data.</text>
</comment>
<dbReference type="SUPFAM" id="SSF68906">
    <property type="entry name" value="SAP domain"/>
    <property type="match status" value="1"/>
</dbReference>
<dbReference type="SUPFAM" id="SSF54695">
    <property type="entry name" value="POZ domain"/>
    <property type="match status" value="1"/>
</dbReference>
<evidence type="ECO:0000256" key="1">
    <source>
        <dbReference type="ARBA" id="ARBA00004123"/>
    </source>
</evidence>
<dbReference type="Pfam" id="PF02037">
    <property type="entry name" value="SAP"/>
    <property type="match status" value="1"/>
</dbReference>
<dbReference type="Pfam" id="PF00651">
    <property type="entry name" value="BTB"/>
    <property type="match status" value="1"/>
</dbReference>
<organism evidence="6 7">
    <name type="scientific">Prorocentrum cordatum</name>
    <dbReference type="NCBI Taxonomy" id="2364126"/>
    <lineage>
        <taxon>Eukaryota</taxon>
        <taxon>Sar</taxon>
        <taxon>Alveolata</taxon>
        <taxon>Dinophyceae</taxon>
        <taxon>Prorocentrales</taxon>
        <taxon>Prorocentraceae</taxon>
        <taxon>Prorocentrum</taxon>
    </lineage>
</organism>
<dbReference type="CDD" id="cd14733">
    <property type="entry name" value="BACK"/>
    <property type="match status" value="1"/>
</dbReference>
<keyword evidence="7" id="KW-1185">Reference proteome</keyword>
<feature type="non-terminal residue" evidence="6">
    <location>
        <position position="1"/>
    </location>
</feature>
<name>A0ABN9Q3Q0_9DINO</name>
<comment type="subcellular location">
    <subcellularLocation>
        <location evidence="1">Nucleus</location>
    </subcellularLocation>
</comment>
<keyword evidence="3" id="KW-0833">Ubl conjugation pathway</keyword>
<dbReference type="Proteomes" id="UP001189429">
    <property type="component" value="Unassembled WGS sequence"/>
</dbReference>
<reference evidence="6" key="1">
    <citation type="submission" date="2023-10" db="EMBL/GenBank/DDBJ databases">
        <authorList>
            <person name="Chen Y."/>
            <person name="Shah S."/>
            <person name="Dougan E. K."/>
            <person name="Thang M."/>
            <person name="Chan C."/>
        </authorList>
    </citation>
    <scope>NUCLEOTIDE SEQUENCE [LARGE SCALE GENOMIC DNA]</scope>
</reference>
<keyword evidence="4" id="KW-0539">Nucleus</keyword>
<gene>
    <name evidence="6" type="ORF">PCOR1329_LOCUS7640</name>
</gene>
<accession>A0ABN9Q3Q0</accession>
<evidence type="ECO:0000256" key="4">
    <source>
        <dbReference type="ARBA" id="ARBA00023242"/>
    </source>
</evidence>
<sequence>SPPGRICYQSRCEEPLRGESGRGASNLHPCCCAQWRDPSVCFLRRDPLLARGGSARRCARMLRQMFFSAGMRESLDAHITLGDADPKAVQWFVGFLYSDNIADEVWQDDDAVCHLLALAHTYDVSALLKRCEARIGSRLSEENALERLMMADQYSISGLKEMVLQFIVKSKERLAKVQGSPDFARMGKNFPHLLGEIISAFVPPETKKRPVAAALPDDWESRTVVQLKQLCTDHGLHTSGTRDVLIQRLQQWRNSQG</sequence>
<evidence type="ECO:0000313" key="6">
    <source>
        <dbReference type="EMBL" id="CAK0799091.1"/>
    </source>
</evidence>
<dbReference type="PROSITE" id="PS50800">
    <property type="entry name" value="SAP"/>
    <property type="match status" value="1"/>
</dbReference>
<dbReference type="PANTHER" id="PTHR24413">
    <property type="entry name" value="SPECKLE-TYPE POZ PROTEIN"/>
    <property type="match status" value="1"/>
</dbReference>
<protein>
    <recommendedName>
        <fullName evidence="5">SAP domain-containing protein</fullName>
    </recommendedName>
</protein>
<dbReference type="InterPro" id="IPR056423">
    <property type="entry name" value="BACK_BPM_SPOP"/>
</dbReference>
<dbReference type="EMBL" id="CAUYUJ010002080">
    <property type="protein sequence ID" value="CAK0799091.1"/>
    <property type="molecule type" value="Genomic_DNA"/>
</dbReference>
<dbReference type="Gene3D" id="1.25.40.420">
    <property type="match status" value="1"/>
</dbReference>
<evidence type="ECO:0000313" key="7">
    <source>
        <dbReference type="Proteomes" id="UP001189429"/>
    </source>
</evidence>
<dbReference type="Pfam" id="PF24570">
    <property type="entry name" value="BACK_BPM_SPOP"/>
    <property type="match status" value="1"/>
</dbReference>
<evidence type="ECO:0000256" key="2">
    <source>
        <dbReference type="ARBA" id="ARBA00010846"/>
    </source>
</evidence>
<evidence type="ECO:0000256" key="3">
    <source>
        <dbReference type="ARBA" id="ARBA00022786"/>
    </source>
</evidence>
<dbReference type="InterPro" id="IPR011333">
    <property type="entry name" value="SKP1/BTB/POZ_sf"/>
</dbReference>